<dbReference type="Proteomes" id="UP000236845">
    <property type="component" value="Unassembled WGS sequence"/>
</dbReference>
<name>A0A2H0YQ78_9BACT</name>
<sequence length="213" mass="25207">MKILWLSQHDVLDLEVEALRQIFGEVEICQDVNPFSNAQEIKNRFDAGQYDDLLVVAPLSVIRKLCELELYPLWADTMQVFSKGESDFEYRGRYYKFLCIKRVKVVEIVFFDQVVPLKDVYMTDCEFCVNKVKEPKDLNTTSDCPNCYAIYWLECEDDMHDVNHHAAEHFGVEEWQVEVKIRKNFITFDEGDNWHLVFARQKMIETNPETKED</sequence>
<comment type="caution">
    <text evidence="1">The sequence shown here is derived from an EMBL/GenBank/DDBJ whole genome shotgun (WGS) entry which is preliminary data.</text>
</comment>
<reference evidence="2" key="1">
    <citation type="submission" date="2017-09" db="EMBL/GenBank/DDBJ databases">
        <title>Depth-based differentiation of microbial function through sediment-hosted aquifers and enrichment of novel symbionts in the deep terrestrial subsurface.</title>
        <authorList>
            <person name="Probst A.J."/>
            <person name="Ladd B."/>
            <person name="Jarett J.K."/>
            <person name="Geller-Mcgrath D.E."/>
            <person name="Sieber C.M.K."/>
            <person name="Emerson J.B."/>
            <person name="Anantharaman K."/>
            <person name="Thomas B.C."/>
            <person name="Malmstrom R."/>
            <person name="Stieglmeier M."/>
            <person name="Klingl A."/>
            <person name="Woyke T."/>
            <person name="Ryan C.M."/>
            <person name="Banfield J.F."/>
        </authorList>
    </citation>
    <scope>NUCLEOTIDE SEQUENCE [LARGE SCALE GENOMIC DNA]</scope>
</reference>
<dbReference type="EMBL" id="PEXW01000047">
    <property type="protein sequence ID" value="PIS40654.1"/>
    <property type="molecule type" value="Genomic_DNA"/>
</dbReference>
<accession>A0A2H0YQ78</accession>
<gene>
    <name evidence="1" type="ORF">COT26_02205</name>
</gene>
<proteinExistence type="predicted"/>
<dbReference type="AlphaFoldDB" id="A0A2H0YQ78"/>
<protein>
    <submittedName>
        <fullName evidence="1">Uncharacterized protein</fullName>
    </submittedName>
</protein>
<evidence type="ECO:0000313" key="1">
    <source>
        <dbReference type="EMBL" id="PIS40654.1"/>
    </source>
</evidence>
<organism evidence="1 2">
    <name type="scientific">Candidatus Kerfeldbacteria bacterium CG08_land_8_20_14_0_20_43_14</name>
    <dbReference type="NCBI Taxonomy" id="2014246"/>
    <lineage>
        <taxon>Bacteria</taxon>
        <taxon>Candidatus Kerfeldiibacteriota</taxon>
    </lineage>
</organism>
<evidence type="ECO:0000313" key="2">
    <source>
        <dbReference type="Proteomes" id="UP000236845"/>
    </source>
</evidence>